<evidence type="ECO:0000256" key="8">
    <source>
        <dbReference type="ARBA" id="ARBA00022741"/>
    </source>
</evidence>
<dbReference type="PANTHER" id="PTHR45528:SF1">
    <property type="entry name" value="SENSOR HISTIDINE KINASE CPXA"/>
    <property type="match status" value="1"/>
</dbReference>
<dbReference type="InterPro" id="IPR003661">
    <property type="entry name" value="HisK_dim/P_dom"/>
</dbReference>
<comment type="subcellular location">
    <subcellularLocation>
        <location evidence="2">Cell membrane</location>
        <topology evidence="2">Multi-pass membrane protein</topology>
    </subcellularLocation>
</comment>
<feature type="domain" description="Histidine kinase" evidence="15">
    <location>
        <begin position="244"/>
        <end position="456"/>
    </location>
</feature>
<dbReference type="Pfam" id="PF00512">
    <property type="entry name" value="HisKA"/>
    <property type="match status" value="1"/>
</dbReference>
<reference evidence="17 18" key="1">
    <citation type="submission" date="2024-06" db="EMBL/GenBank/DDBJ databases">
        <authorList>
            <person name="Kaempfer P."/>
            <person name="Viver T."/>
        </authorList>
    </citation>
    <scope>NUCLEOTIDE SEQUENCE [LARGE SCALE GENOMIC DNA]</scope>
    <source>
        <strain evidence="17 18">ST-119</strain>
    </source>
</reference>
<evidence type="ECO:0000256" key="6">
    <source>
        <dbReference type="ARBA" id="ARBA00022679"/>
    </source>
</evidence>
<evidence type="ECO:0000256" key="3">
    <source>
        <dbReference type="ARBA" id="ARBA00012438"/>
    </source>
</evidence>
<dbReference type="SMART" id="SM00388">
    <property type="entry name" value="HisKA"/>
    <property type="match status" value="1"/>
</dbReference>
<evidence type="ECO:0000256" key="2">
    <source>
        <dbReference type="ARBA" id="ARBA00004651"/>
    </source>
</evidence>
<evidence type="ECO:0000256" key="4">
    <source>
        <dbReference type="ARBA" id="ARBA00022475"/>
    </source>
</evidence>
<dbReference type="PANTHER" id="PTHR45528">
    <property type="entry name" value="SENSOR HISTIDINE KINASE CPXA"/>
    <property type="match status" value="1"/>
</dbReference>
<dbReference type="CDD" id="cd00075">
    <property type="entry name" value="HATPase"/>
    <property type="match status" value="1"/>
</dbReference>
<dbReference type="InterPro" id="IPR036890">
    <property type="entry name" value="HATPase_C_sf"/>
</dbReference>
<dbReference type="PRINTS" id="PR00344">
    <property type="entry name" value="BCTRLSENSOR"/>
</dbReference>
<proteinExistence type="predicted"/>
<dbReference type="SMART" id="SM00387">
    <property type="entry name" value="HATPase_c"/>
    <property type="match status" value="1"/>
</dbReference>
<feature type="transmembrane region" description="Helical" evidence="14">
    <location>
        <begin position="12"/>
        <end position="33"/>
    </location>
</feature>
<dbReference type="InterPro" id="IPR003594">
    <property type="entry name" value="HATPase_dom"/>
</dbReference>
<dbReference type="InterPro" id="IPR003660">
    <property type="entry name" value="HAMP_dom"/>
</dbReference>
<organism evidence="17 18">
    <name type="scientific">Flavobacterium rhizosphaerae</name>
    <dbReference type="NCBI Taxonomy" id="3163298"/>
    <lineage>
        <taxon>Bacteria</taxon>
        <taxon>Pseudomonadati</taxon>
        <taxon>Bacteroidota</taxon>
        <taxon>Flavobacteriia</taxon>
        <taxon>Flavobacteriales</taxon>
        <taxon>Flavobacteriaceae</taxon>
        <taxon>Flavobacterium</taxon>
    </lineage>
</organism>
<keyword evidence="9 17" id="KW-0418">Kinase</keyword>
<keyword evidence="13 14" id="KW-0472">Membrane</keyword>
<dbReference type="CDD" id="cd00082">
    <property type="entry name" value="HisKA"/>
    <property type="match status" value="1"/>
</dbReference>
<dbReference type="EMBL" id="JBELPZ010000001">
    <property type="protein sequence ID" value="MFL9842896.1"/>
    <property type="molecule type" value="Genomic_DNA"/>
</dbReference>
<dbReference type="Proteomes" id="UP001629156">
    <property type="component" value="Unassembled WGS sequence"/>
</dbReference>
<evidence type="ECO:0000256" key="13">
    <source>
        <dbReference type="ARBA" id="ARBA00023136"/>
    </source>
</evidence>
<dbReference type="InterPro" id="IPR036097">
    <property type="entry name" value="HisK_dim/P_sf"/>
</dbReference>
<feature type="transmembrane region" description="Helical" evidence="14">
    <location>
        <begin position="164"/>
        <end position="182"/>
    </location>
</feature>
<feature type="domain" description="HAMP" evidence="16">
    <location>
        <begin position="183"/>
        <end position="236"/>
    </location>
</feature>
<dbReference type="EC" id="2.7.13.3" evidence="3"/>
<comment type="caution">
    <text evidence="17">The sequence shown here is derived from an EMBL/GenBank/DDBJ whole genome shotgun (WGS) entry which is preliminary data.</text>
</comment>
<dbReference type="Gene3D" id="3.30.565.10">
    <property type="entry name" value="Histidine kinase-like ATPase, C-terminal domain"/>
    <property type="match status" value="1"/>
</dbReference>
<keyword evidence="5" id="KW-0597">Phosphoprotein</keyword>
<evidence type="ECO:0000313" key="17">
    <source>
        <dbReference type="EMBL" id="MFL9842896.1"/>
    </source>
</evidence>
<sequence length="456" mass="52243">MYRFSFRTRIALYFSISTALLVFVVFAVIFFIVKAGVYNDLDNDIQTEIDDLFTEISINAGGFSVMDEEWEEKEHNTLDINPIFIQFTDTAGRITERSPNLKQLNLQYRNTEEPVNYDCLLDSAYVRQKQVPVKYLDQTVGYIIVATPLDDTIVVLTNLQKTLFIAYPLILLLLFTIARLLAGRSIKPVKEIILAADEISRESLGNRIPYPENKDELYTLAKTINSLLERIENAIVREKQFTSDASHELRTPLAVIKGTLEVLIRKPRSREEYEEKIHYCIAEVNRINNLVDQLLLLARFESQKQALKTENLNINALLLDIVARYSPAIENKKLTVSYQFDDEYYFNTDIYLLSIIFDNLIGNAIKYSEMQGQIIIKASKENAKLVIDIKDNGIGIPPEDLSRIFGSFYRSRPDGHPQIKGTGLGLSIVNRLCQLLHIEIELKSEEKKGTLVRLVF</sequence>
<keyword evidence="8" id="KW-0547">Nucleotide-binding</keyword>
<dbReference type="SMART" id="SM00304">
    <property type="entry name" value="HAMP"/>
    <property type="match status" value="1"/>
</dbReference>
<keyword evidence="18" id="KW-1185">Reference proteome</keyword>
<dbReference type="SUPFAM" id="SSF158472">
    <property type="entry name" value="HAMP domain-like"/>
    <property type="match status" value="1"/>
</dbReference>
<dbReference type="InterPro" id="IPR005467">
    <property type="entry name" value="His_kinase_dom"/>
</dbReference>
<evidence type="ECO:0000256" key="14">
    <source>
        <dbReference type="SAM" id="Phobius"/>
    </source>
</evidence>
<keyword evidence="10" id="KW-0067">ATP-binding</keyword>
<dbReference type="RefSeq" id="WP_408083123.1">
    <property type="nucleotide sequence ID" value="NZ_JBELPZ010000001.1"/>
</dbReference>
<dbReference type="PROSITE" id="PS50109">
    <property type="entry name" value="HIS_KIN"/>
    <property type="match status" value="1"/>
</dbReference>
<evidence type="ECO:0000256" key="12">
    <source>
        <dbReference type="ARBA" id="ARBA00023012"/>
    </source>
</evidence>
<dbReference type="InterPro" id="IPR050398">
    <property type="entry name" value="HssS/ArlS-like"/>
</dbReference>
<evidence type="ECO:0000259" key="15">
    <source>
        <dbReference type="PROSITE" id="PS50109"/>
    </source>
</evidence>
<keyword evidence="7 14" id="KW-0812">Transmembrane</keyword>
<evidence type="ECO:0000256" key="11">
    <source>
        <dbReference type="ARBA" id="ARBA00022989"/>
    </source>
</evidence>
<name>A0ABW8YUQ8_9FLAO</name>
<dbReference type="CDD" id="cd06225">
    <property type="entry name" value="HAMP"/>
    <property type="match status" value="1"/>
</dbReference>
<evidence type="ECO:0000256" key="7">
    <source>
        <dbReference type="ARBA" id="ARBA00022692"/>
    </source>
</evidence>
<dbReference type="InterPro" id="IPR004358">
    <property type="entry name" value="Sig_transdc_His_kin-like_C"/>
</dbReference>
<dbReference type="PROSITE" id="PS50885">
    <property type="entry name" value="HAMP"/>
    <property type="match status" value="1"/>
</dbReference>
<keyword evidence="4" id="KW-1003">Cell membrane</keyword>
<evidence type="ECO:0000256" key="9">
    <source>
        <dbReference type="ARBA" id="ARBA00022777"/>
    </source>
</evidence>
<evidence type="ECO:0000256" key="5">
    <source>
        <dbReference type="ARBA" id="ARBA00022553"/>
    </source>
</evidence>
<dbReference type="Pfam" id="PF00672">
    <property type="entry name" value="HAMP"/>
    <property type="match status" value="1"/>
</dbReference>
<dbReference type="Gene3D" id="1.10.287.130">
    <property type="match status" value="1"/>
</dbReference>
<evidence type="ECO:0000256" key="1">
    <source>
        <dbReference type="ARBA" id="ARBA00000085"/>
    </source>
</evidence>
<evidence type="ECO:0000256" key="10">
    <source>
        <dbReference type="ARBA" id="ARBA00022840"/>
    </source>
</evidence>
<keyword evidence="11 14" id="KW-1133">Transmembrane helix</keyword>
<dbReference type="Gene3D" id="6.10.340.10">
    <property type="match status" value="1"/>
</dbReference>
<accession>A0ABW8YUQ8</accession>
<gene>
    <name evidence="17" type="ORF">ABS766_00560</name>
</gene>
<dbReference type="SUPFAM" id="SSF47384">
    <property type="entry name" value="Homodimeric domain of signal transducing histidine kinase"/>
    <property type="match status" value="1"/>
</dbReference>
<dbReference type="GO" id="GO:0016301">
    <property type="term" value="F:kinase activity"/>
    <property type="evidence" value="ECO:0007669"/>
    <property type="project" value="UniProtKB-KW"/>
</dbReference>
<dbReference type="SUPFAM" id="SSF55874">
    <property type="entry name" value="ATPase domain of HSP90 chaperone/DNA topoisomerase II/histidine kinase"/>
    <property type="match status" value="1"/>
</dbReference>
<evidence type="ECO:0000259" key="16">
    <source>
        <dbReference type="PROSITE" id="PS50885"/>
    </source>
</evidence>
<evidence type="ECO:0000313" key="18">
    <source>
        <dbReference type="Proteomes" id="UP001629156"/>
    </source>
</evidence>
<keyword evidence="6" id="KW-0808">Transferase</keyword>
<dbReference type="Pfam" id="PF02518">
    <property type="entry name" value="HATPase_c"/>
    <property type="match status" value="1"/>
</dbReference>
<comment type="catalytic activity">
    <reaction evidence="1">
        <text>ATP + protein L-histidine = ADP + protein N-phospho-L-histidine.</text>
        <dbReference type="EC" id="2.7.13.3"/>
    </reaction>
</comment>
<protein>
    <recommendedName>
        <fullName evidence="3">histidine kinase</fullName>
        <ecNumber evidence="3">2.7.13.3</ecNumber>
    </recommendedName>
</protein>
<keyword evidence="12" id="KW-0902">Two-component regulatory system</keyword>